<comment type="caution">
    <text evidence="18">The sequence shown here is derived from an EMBL/GenBank/DDBJ whole genome shotgun (WGS) entry which is preliminary data.</text>
</comment>
<dbReference type="OrthoDB" id="2113341at2759"/>
<comment type="similarity">
    <text evidence="16">Belongs to the peroxidase family. Classical plant (class III) peroxidase subfamily.</text>
</comment>
<dbReference type="CDD" id="cd00693">
    <property type="entry name" value="secretory_peroxidase"/>
    <property type="match status" value="1"/>
</dbReference>
<comment type="function">
    <text evidence="16">Removal of H(2)O(2), oxidation of toxic reductants, biosynthesis and degradation of lignin, suberization, auxin catabolism, response to environmental stresses such as wounding, pathogen attack and oxidative stress.</text>
</comment>
<comment type="catalytic activity">
    <reaction evidence="1 16">
        <text>2 a phenolic donor + H2O2 = 2 a phenolic radical donor + 2 H2O</text>
        <dbReference type="Rhea" id="RHEA:56136"/>
        <dbReference type="ChEBI" id="CHEBI:15377"/>
        <dbReference type="ChEBI" id="CHEBI:16240"/>
        <dbReference type="ChEBI" id="CHEBI:139520"/>
        <dbReference type="ChEBI" id="CHEBI:139521"/>
        <dbReference type="EC" id="1.11.1.7"/>
    </reaction>
</comment>
<comment type="cofactor">
    <cofactor evidence="13 16">
        <name>heme b</name>
        <dbReference type="ChEBI" id="CHEBI:60344"/>
    </cofactor>
    <text evidence="13 16">Binds 1 heme b (iron(II)-protoporphyrin IX) group per subunit.</text>
</comment>
<feature type="domain" description="Plant heme peroxidase family profile" evidence="17">
    <location>
        <begin position="32"/>
        <end position="306"/>
    </location>
</feature>
<dbReference type="GO" id="GO:0005576">
    <property type="term" value="C:extracellular region"/>
    <property type="evidence" value="ECO:0007669"/>
    <property type="project" value="UniProtKB-SubCell"/>
</dbReference>
<dbReference type="GO" id="GO:0006979">
    <property type="term" value="P:response to oxidative stress"/>
    <property type="evidence" value="ECO:0007669"/>
    <property type="project" value="UniProtKB-UniRule"/>
</dbReference>
<evidence type="ECO:0000256" key="16">
    <source>
        <dbReference type="RuleBase" id="RU362060"/>
    </source>
</evidence>
<feature type="binding site" evidence="13">
    <location>
        <position position="74"/>
    </location>
    <ligand>
        <name>Ca(2+)</name>
        <dbReference type="ChEBI" id="CHEBI:29108"/>
        <label>1</label>
    </ligand>
</feature>
<evidence type="ECO:0000259" key="17">
    <source>
        <dbReference type="PROSITE" id="PS50873"/>
    </source>
</evidence>
<sequence length="342" mass="36723">MEVSNGSVLAVLVLMLLLRMRGLGLVLGEPGHLSYDFYEQSCPQLESIVKWEAARIFLEQPEVPSAFLRLLFHDCQVQGCDASILLETSPNTTSEMGSHKNFGIRDREVLGKIKSTVEAECPGTVSCADILVLSAREAVASSGGPTIRVPLGRRDALSTSGELADASLPPATAPVEAMLRIFAEKGMTVEESVAIMGAHTLGVAHCVSVESSLGEGGVAQAPGRAAGFESILRESCLGSGADPGKTYLPNDFTLFSFDNQYYRELVAGRGLLRVDVEIAAHPRTAALVRRYAVDLAGFFQAFASAFELAAGDRRNPALATTCRDCRFRPTIADLKKKRFILT</sequence>
<evidence type="ECO:0000256" key="3">
    <source>
        <dbReference type="ARBA" id="ARBA00022617"/>
    </source>
</evidence>
<evidence type="ECO:0000256" key="10">
    <source>
        <dbReference type="ARBA" id="ARBA00023324"/>
    </source>
</evidence>
<evidence type="ECO:0000256" key="4">
    <source>
        <dbReference type="ARBA" id="ARBA00022723"/>
    </source>
</evidence>
<dbReference type="InterPro" id="IPR010255">
    <property type="entry name" value="Haem_peroxidase_sf"/>
</dbReference>
<evidence type="ECO:0000256" key="7">
    <source>
        <dbReference type="ARBA" id="ARBA00023004"/>
    </source>
</evidence>
<keyword evidence="8 15" id="KW-1015">Disulfide bond</keyword>
<keyword evidence="5 13" id="KW-0106">Calcium</keyword>
<evidence type="ECO:0000313" key="18">
    <source>
        <dbReference type="EMBL" id="MQM02334.1"/>
    </source>
</evidence>
<feature type="disulfide bond" evidence="15">
    <location>
        <begin position="42"/>
        <end position="121"/>
    </location>
</feature>
<feature type="site" description="Transition state stabilizer" evidence="14">
    <location>
        <position position="69"/>
    </location>
</feature>
<keyword evidence="16" id="KW-0964">Secreted</keyword>
<dbReference type="EMBL" id="NMUH01002839">
    <property type="protein sequence ID" value="MQM02334.1"/>
    <property type="molecule type" value="Genomic_DNA"/>
</dbReference>
<evidence type="ECO:0000256" key="9">
    <source>
        <dbReference type="ARBA" id="ARBA00023283"/>
    </source>
</evidence>
<keyword evidence="4 13" id="KW-0479">Metal-binding</keyword>
<dbReference type="PRINTS" id="PR00458">
    <property type="entry name" value="PEROXIDASE"/>
</dbReference>
<feature type="binding site" description="axial binding residue" evidence="13">
    <location>
        <position position="199"/>
    </location>
    <ligand>
        <name>heme b</name>
        <dbReference type="ChEBI" id="CHEBI:60344"/>
    </ligand>
    <ligandPart>
        <name>Fe</name>
        <dbReference type="ChEBI" id="CHEBI:18248"/>
    </ligandPart>
</feature>
<keyword evidence="3 16" id="KW-0349">Heme</keyword>
<dbReference type="GO" id="GO:0020037">
    <property type="term" value="F:heme binding"/>
    <property type="evidence" value="ECO:0007669"/>
    <property type="project" value="UniProtKB-UniRule"/>
</dbReference>
<keyword evidence="9" id="KW-0873">Pyrrolidone carboxylic acid</keyword>
<feature type="binding site" evidence="12">
    <location>
        <position position="169"/>
    </location>
    <ligand>
        <name>substrate</name>
    </ligand>
</feature>
<name>A0A843WDW0_COLES</name>
<feature type="binding site" evidence="13">
    <location>
        <position position="95"/>
    </location>
    <ligand>
        <name>Ca(2+)</name>
        <dbReference type="ChEBI" id="CHEBI:29108"/>
        <label>1</label>
    </ligand>
</feature>
<dbReference type="Gene3D" id="1.10.420.10">
    <property type="entry name" value="Peroxidase, domain 2"/>
    <property type="match status" value="1"/>
</dbReference>
<dbReference type="SUPFAM" id="SSF48113">
    <property type="entry name" value="Heme-dependent peroxidases"/>
    <property type="match status" value="1"/>
</dbReference>
<proteinExistence type="inferred from homology"/>
<feature type="binding site" evidence="13">
    <location>
        <position position="81"/>
    </location>
    <ligand>
        <name>Ca(2+)</name>
        <dbReference type="ChEBI" id="CHEBI:29108"/>
        <label>1</label>
    </ligand>
</feature>
<feature type="signal peptide" evidence="16">
    <location>
        <begin position="1"/>
        <end position="24"/>
    </location>
</feature>
<dbReference type="InterPro" id="IPR000823">
    <property type="entry name" value="Peroxidase_pln"/>
</dbReference>
<feature type="binding site" evidence="13">
    <location>
        <position position="251"/>
    </location>
    <ligand>
        <name>Ca(2+)</name>
        <dbReference type="ChEBI" id="CHEBI:29108"/>
        <label>2</label>
    </ligand>
</feature>
<comment type="cofactor">
    <cofactor evidence="13 16">
        <name>Ca(2+)</name>
        <dbReference type="ChEBI" id="CHEBI:29108"/>
    </cofactor>
    <text evidence="13 16">Binds 2 calcium ions per subunit.</text>
</comment>
<comment type="subcellular location">
    <subcellularLocation>
        <location evidence="16">Secreted</location>
    </subcellularLocation>
</comment>
<dbReference type="AlphaFoldDB" id="A0A843WDW0"/>
<dbReference type="Proteomes" id="UP000652761">
    <property type="component" value="Unassembled WGS sequence"/>
</dbReference>
<dbReference type="GO" id="GO:0046872">
    <property type="term" value="F:metal ion binding"/>
    <property type="evidence" value="ECO:0007669"/>
    <property type="project" value="UniProtKB-UniRule"/>
</dbReference>
<feature type="binding site" evidence="13">
    <location>
        <position position="258"/>
    </location>
    <ligand>
        <name>Ca(2+)</name>
        <dbReference type="ChEBI" id="CHEBI:29108"/>
        <label>2</label>
    </ligand>
</feature>
<evidence type="ECO:0000256" key="1">
    <source>
        <dbReference type="ARBA" id="ARBA00000189"/>
    </source>
</evidence>
<accession>A0A843WDW0</accession>
<dbReference type="GO" id="GO:0042744">
    <property type="term" value="P:hydrogen peroxide catabolic process"/>
    <property type="evidence" value="ECO:0007669"/>
    <property type="project" value="UniProtKB-KW"/>
</dbReference>
<feature type="binding site" evidence="13">
    <location>
        <position position="83"/>
    </location>
    <ligand>
        <name>Ca(2+)</name>
        <dbReference type="ChEBI" id="CHEBI:29108"/>
        <label>1</label>
    </ligand>
</feature>
<evidence type="ECO:0000256" key="2">
    <source>
        <dbReference type="ARBA" id="ARBA00022559"/>
    </source>
</evidence>
<keyword evidence="19" id="KW-1185">Reference proteome</keyword>
<evidence type="ECO:0000256" key="13">
    <source>
        <dbReference type="PIRSR" id="PIRSR600823-3"/>
    </source>
</evidence>
<feature type="binding site" evidence="13">
    <location>
        <position position="77"/>
    </location>
    <ligand>
        <name>Ca(2+)</name>
        <dbReference type="ChEBI" id="CHEBI:29108"/>
        <label>1</label>
    </ligand>
</feature>
<organism evidence="18 19">
    <name type="scientific">Colocasia esculenta</name>
    <name type="common">Wild taro</name>
    <name type="synonym">Arum esculentum</name>
    <dbReference type="NCBI Taxonomy" id="4460"/>
    <lineage>
        <taxon>Eukaryota</taxon>
        <taxon>Viridiplantae</taxon>
        <taxon>Streptophyta</taxon>
        <taxon>Embryophyta</taxon>
        <taxon>Tracheophyta</taxon>
        <taxon>Spermatophyta</taxon>
        <taxon>Magnoliopsida</taxon>
        <taxon>Liliopsida</taxon>
        <taxon>Araceae</taxon>
        <taxon>Aroideae</taxon>
        <taxon>Colocasieae</taxon>
        <taxon>Colocasia</taxon>
    </lineage>
</organism>
<evidence type="ECO:0000256" key="14">
    <source>
        <dbReference type="PIRSR" id="PIRSR600823-4"/>
    </source>
</evidence>
<evidence type="ECO:0000256" key="5">
    <source>
        <dbReference type="ARBA" id="ARBA00022837"/>
    </source>
</evidence>
<feature type="active site" description="Proton acceptor" evidence="11">
    <location>
        <position position="73"/>
    </location>
</feature>
<keyword evidence="16" id="KW-0732">Signal</keyword>
<evidence type="ECO:0000256" key="8">
    <source>
        <dbReference type="ARBA" id="ARBA00023157"/>
    </source>
</evidence>
<evidence type="ECO:0000256" key="12">
    <source>
        <dbReference type="PIRSR" id="PIRSR600823-2"/>
    </source>
</evidence>
<dbReference type="PANTHER" id="PTHR31517">
    <property type="match status" value="1"/>
</dbReference>
<dbReference type="PANTHER" id="PTHR31517:SF81">
    <property type="entry name" value="PEROXIDASE"/>
    <property type="match status" value="1"/>
</dbReference>
<keyword evidence="2 16" id="KW-0575">Peroxidase</keyword>
<dbReference type="InterPro" id="IPR002016">
    <property type="entry name" value="Haem_peroxidase"/>
</dbReference>
<reference evidence="18" key="1">
    <citation type="submission" date="2017-07" db="EMBL/GenBank/DDBJ databases">
        <title>Taro Niue Genome Assembly and Annotation.</title>
        <authorList>
            <person name="Atibalentja N."/>
            <person name="Keating K."/>
            <person name="Fields C.J."/>
        </authorList>
    </citation>
    <scope>NUCLEOTIDE SEQUENCE</scope>
    <source>
        <strain evidence="18">Niue_2</strain>
        <tissue evidence="18">Leaf</tissue>
    </source>
</reference>
<keyword evidence="7 13" id="KW-0408">Iron</keyword>
<dbReference type="EC" id="1.11.1.7" evidence="16"/>
<feature type="binding site" evidence="13">
    <location>
        <position position="200"/>
    </location>
    <ligand>
        <name>Ca(2+)</name>
        <dbReference type="ChEBI" id="CHEBI:29108"/>
        <label>2</label>
    </ligand>
</feature>
<dbReference type="GO" id="GO:0140825">
    <property type="term" value="F:lactoperoxidase activity"/>
    <property type="evidence" value="ECO:0007669"/>
    <property type="project" value="UniProtKB-EC"/>
</dbReference>
<feature type="chain" id="PRO_5033094742" description="Peroxidase" evidence="16">
    <location>
        <begin position="25"/>
        <end position="342"/>
    </location>
</feature>
<evidence type="ECO:0000313" key="19">
    <source>
        <dbReference type="Proteomes" id="UP000652761"/>
    </source>
</evidence>
<dbReference type="PRINTS" id="PR00461">
    <property type="entry name" value="PLPEROXIDASE"/>
</dbReference>
<evidence type="ECO:0000256" key="6">
    <source>
        <dbReference type="ARBA" id="ARBA00023002"/>
    </source>
</evidence>
<protein>
    <recommendedName>
        <fullName evidence="16">Peroxidase</fullName>
        <ecNumber evidence="16">1.11.1.7</ecNumber>
    </recommendedName>
</protein>
<evidence type="ECO:0000256" key="11">
    <source>
        <dbReference type="PIRSR" id="PIRSR600823-1"/>
    </source>
</evidence>
<feature type="disulfide bond" evidence="15">
    <location>
        <begin position="206"/>
        <end position="236"/>
    </location>
</feature>
<dbReference type="FunFam" id="1.10.420.10:FF:000001">
    <property type="entry name" value="Peroxidase"/>
    <property type="match status" value="1"/>
</dbReference>
<dbReference type="Pfam" id="PF00141">
    <property type="entry name" value="peroxidase"/>
    <property type="match status" value="1"/>
</dbReference>
<gene>
    <name evidence="18" type="ORF">Taro_035102</name>
</gene>
<keyword evidence="6 16" id="KW-0560">Oxidoreductase</keyword>
<dbReference type="PROSITE" id="PS50873">
    <property type="entry name" value="PEROXIDASE_4"/>
    <property type="match status" value="1"/>
</dbReference>
<feature type="disulfide bond" evidence="15">
    <location>
        <begin position="75"/>
        <end position="80"/>
    </location>
</feature>
<feature type="binding site" evidence="13">
    <location>
        <position position="79"/>
    </location>
    <ligand>
        <name>Ca(2+)</name>
        <dbReference type="ChEBI" id="CHEBI:29108"/>
        <label>1</label>
    </ligand>
</feature>
<dbReference type="InterPro" id="IPR033905">
    <property type="entry name" value="Secretory_peroxidase"/>
</dbReference>
<dbReference type="Gene3D" id="1.10.520.10">
    <property type="match status" value="1"/>
</dbReference>
<evidence type="ECO:0000256" key="15">
    <source>
        <dbReference type="PIRSR" id="PIRSR600823-5"/>
    </source>
</evidence>
<keyword evidence="10 16" id="KW-0376">Hydrogen peroxide</keyword>